<dbReference type="CDD" id="cd13123">
    <property type="entry name" value="MATE_MurJ_like"/>
    <property type="match status" value="1"/>
</dbReference>
<evidence type="ECO:0000256" key="10">
    <source>
        <dbReference type="HAMAP-Rule" id="MF_02078"/>
    </source>
</evidence>
<evidence type="ECO:0000256" key="5">
    <source>
        <dbReference type="ARBA" id="ARBA00022984"/>
    </source>
</evidence>
<feature type="transmembrane region" description="Helical" evidence="10">
    <location>
        <begin position="445"/>
        <end position="467"/>
    </location>
</feature>
<reference evidence="12 13" key="1">
    <citation type="journal article" date="2022" name="Res Sq">
        <title>Evolution of multicellular longitudinally dividing oral cavity symbionts (Neisseriaceae).</title>
        <authorList>
            <person name="Nyongesa S."/>
            <person name="Weber P."/>
            <person name="Bernet E."/>
            <person name="Pullido F."/>
            <person name="Nieckarz M."/>
            <person name="Delaby M."/>
            <person name="Nieves C."/>
            <person name="Viehboeck T."/>
            <person name="Krause N."/>
            <person name="Rivera-Millot A."/>
            <person name="Nakamura A."/>
            <person name="Vischer N."/>
            <person name="VanNieuwenhze M."/>
            <person name="Brun Y."/>
            <person name="Cava F."/>
            <person name="Bulgheresi S."/>
            <person name="Veyrier F."/>
        </authorList>
    </citation>
    <scope>NUCLEOTIDE SEQUENCE [LARGE SCALE GENOMIC DNA]</scope>
    <source>
        <strain evidence="12 13">SN4</strain>
    </source>
</reference>
<comment type="similarity">
    <text evidence="9 10 11">Belongs to the MurJ/MviN family.</text>
</comment>
<keyword evidence="10 11" id="KW-0961">Cell wall biogenesis/degradation</keyword>
<keyword evidence="7 10" id="KW-0472">Membrane</keyword>
<feature type="transmembrane region" description="Helical" evidence="10">
    <location>
        <begin position="229"/>
        <end position="262"/>
    </location>
</feature>
<keyword evidence="10" id="KW-0997">Cell inner membrane</keyword>
<feature type="transmembrane region" description="Helical" evidence="10">
    <location>
        <begin position="134"/>
        <end position="154"/>
    </location>
</feature>
<keyword evidence="13" id="KW-1185">Reference proteome</keyword>
<dbReference type="PANTHER" id="PTHR47019:SF1">
    <property type="entry name" value="LIPID II FLIPPASE MURJ"/>
    <property type="match status" value="1"/>
</dbReference>
<evidence type="ECO:0000313" key="12">
    <source>
        <dbReference type="EMBL" id="UOO91088.1"/>
    </source>
</evidence>
<gene>
    <name evidence="10 12" type="primary">murJ</name>
    <name evidence="12" type="ORF">LVJ82_09015</name>
</gene>
<feature type="transmembrane region" description="Helical" evidence="10">
    <location>
        <begin position="274"/>
        <end position="292"/>
    </location>
</feature>
<evidence type="ECO:0000256" key="1">
    <source>
        <dbReference type="ARBA" id="ARBA00004651"/>
    </source>
</evidence>
<keyword evidence="6 10" id="KW-1133">Transmembrane helix</keyword>
<keyword evidence="3 10" id="KW-0812">Transmembrane</keyword>
<evidence type="ECO:0000256" key="3">
    <source>
        <dbReference type="ARBA" id="ARBA00022692"/>
    </source>
</evidence>
<keyword evidence="4 10" id="KW-0133">Cell shape</keyword>
<feature type="transmembrane region" description="Helical" evidence="10">
    <location>
        <begin position="386"/>
        <end position="406"/>
    </location>
</feature>
<keyword evidence="10 11" id="KW-0813">Transport</keyword>
<feature type="transmembrane region" description="Helical" evidence="10">
    <location>
        <begin position="351"/>
        <end position="374"/>
    </location>
</feature>
<feature type="transmembrane region" description="Helical" evidence="10">
    <location>
        <begin position="313"/>
        <end position="339"/>
    </location>
</feature>
<dbReference type="InterPro" id="IPR004268">
    <property type="entry name" value="MurJ"/>
</dbReference>
<dbReference type="Proteomes" id="UP000832011">
    <property type="component" value="Chromosome"/>
</dbReference>
<feature type="transmembrane region" description="Helical" evidence="10">
    <location>
        <begin position="487"/>
        <end position="508"/>
    </location>
</feature>
<keyword evidence="5 10" id="KW-0573">Peptidoglycan synthesis</keyword>
<dbReference type="PRINTS" id="PR01806">
    <property type="entry name" value="VIRFACTRMVIN"/>
</dbReference>
<evidence type="ECO:0000313" key="13">
    <source>
        <dbReference type="Proteomes" id="UP000832011"/>
    </source>
</evidence>
<evidence type="ECO:0000256" key="9">
    <source>
        <dbReference type="ARBA" id="ARBA00061532"/>
    </source>
</evidence>
<comment type="function">
    <text evidence="8 10 11">Involved in peptidoglycan biosynthesis. Transports lipid-linked peptidoglycan precursors from the inner to the outer leaflet of the cytoplasmic membrane.</text>
</comment>
<keyword evidence="2 10" id="KW-1003">Cell membrane</keyword>
<dbReference type="HAMAP" id="MF_02078">
    <property type="entry name" value="MurJ_MviN"/>
    <property type="match status" value="1"/>
</dbReference>
<dbReference type="Pfam" id="PF03023">
    <property type="entry name" value="MurJ"/>
    <property type="match status" value="1"/>
</dbReference>
<dbReference type="EMBL" id="CP091511">
    <property type="protein sequence ID" value="UOO91088.1"/>
    <property type="molecule type" value="Genomic_DNA"/>
</dbReference>
<feature type="transmembrane region" description="Helical" evidence="10">
    <location>
        <begin position="188"/>
        <end position="208"/>
    </location>
</feature>
<feature type="transmembrane region" description="Helical" evidence="10">
    <location>
        <begin position="90"/>
        <end position="114"/>
    </location>
</feature>
<evidence type="ECO:0000256" key="8">
    <source>
        <dbReference type="ARBA" id="ARBA00060041"/>
    </source>
</evidence>
<evidence type="ECO:0000256" key="2">
    <source>
        <dbReference type="ARBA" id="ARBA00022475"/>
    </source>
</evidence>
<sequence>MNLLKTLAKVSSMTMVSRILGFIRDAIIARMFGAGMATDAFFVAFKLPNLLRRIFAEGAFSQAFVPILAEYRQTRSPEATKAFVQHITGLLSFILVIVTAIGILAAPWIIYITAPGFATSADKFELAATMLRITFPYILLISLSSLVGSILNTYHQFSIPAFTPTFLNISFIVFALFFTPYFDPPALALAWAVFVGGILQLAFQLPALARLGFLQMPKVNFKDAAVRRVLLNMAPAILGVSVSQVSLVINTIFASFLVAGSVSWMYYADRLMELPTGVLGVALGTILLPTLSKHAANNDTTNFSALLDWGLRLCLLLTLPAAVGLGVLAFPLVATLFMYNEFSALDAVNTQWALVAYAIGLVGMIVVKVLAPGFYSRQNIKTPVKIAIFTLTVTQIMNFTFIQMFAEGYKHAGLALAIGLGACLNAILLYVLLRVKGFYQPKSGWRSFLIKLVVAVAAMGGVLWLLLHAQTVYVFDWYHSGHIRALQLMGLVGIGALVYFVALGIMGFRPRHFKRSEA</sequence>
<organism evidence="12 13">
    <name type="scientific">Vitreoscilla massiliensis</name>
    <dbReference type="NCBI Taxonomy" id="1689272"/>
    <lineage>
        <taxon>Bacteria</taxon>
        <taxon>Pseudomonadati</taxon>
        <taxon>Pseudomonadota</taxon>
        <taxon>Betaproteobacteria</taxon>
        <taxon>Neisseriales</taxon>
        <taxon>Neisseriaceae</taxon>
        <taxon>Vitreoscilla</taxon>
    </lineage>
</organism>
<feature type="transmembrane region" description="Helical" evidence="10">
    <location>
        <begin position="161"/>
        <end position="182"/>
    </location>
</feature>
<feature type="transmembrane region" description="Helical" evidence="10">
    <location>
        <begin position="21"/>
        <end position="44"/>
    </location>
</feature>
<dbReference type="PANTHER" id="PTHR47019">
    <property type="entry name" value="LIPID II FLIPPASE MURJ"/>
    <property type="match status" value="1"/>
</dbReference>
<evidence type="ECO:0000256" key="4">
    <source>
        <dbReference type="ARBA" id="ARBA00022960"/>
    </source>
</evidence>
<comment type="subcellular location">
    <subcellularLocation>
        <location evidence="10">Cell inner membrane</location>
        <topology evidence="10">Multi-pass membrane protein</topology>
    </subcellularLocation>
    <subcellularLocation>
        <location evidence="1">Cell membrane</location>
        <topology evidence="1">Multi-pass membrane protein</topology>
    </subcellularLocation>
</comment>
<evidence type="ECO:0000256" key="6">
    <source>
        <dbReference type="ARBA" id="ARBA00022989"/>
    </source>
</evidence>
<protein>
    <recommendedName>
        <fullName evidence="10">Probable lipid II flippase MurJ</fullName>
    </recommendedName>
</protein>
<dbReference type="RefSeq" id="WP_058305143.1">
    <property type="nucleotide sequence ID" value="NZ_CABKVG010000006.1"/>
</dbReference>
<evidence type="ECO:0000256" key="7">
    <source>
        <dbReference type="ARBA" id="ARBA00023136"/>
    </source>
</evidence>
<accession>A0ABY4E5M8</accession>
<name>A0ABY4E5M8_9NEIS</name>
<feature type="transmembrane region" description="Helical" evidence="10">
    <location>
        <begin position="412"/>
        <end position="433"/>
    </location>
</feature>
<dbReference type="NCBIfam" id="TIGR01695">
    <property type="entry name" value="murJ_mviN"/>
    <property type="match status" value="1"/>
</dbReference>
<evidence type="ECO:0000256" key="11">
    <source>
        <dbReference type="PIRNR" id="PIRNR002869"/>
    </source>
</evidence>
<dbReference type="PIRSF" id="PIRSF002869">
    <property type="entry name" value="MviN"/>
    <property type="match status" value="1"/>
</dbReference>
<dbReference type="InterPro" id="IPR051050">
    <property type="entry name" value="Lipid_II_flippase_MurJ/MviN"/>
</dbReference>
<proteinExistence type="inferred from homology"/>
<comment type="pathway">
    <text evidence="10">Cell wall biogenesis; peptidoglycan biosynthesis.</text>
</comment>